<dbReference type="InterPro" id="IPR001849">
    <property type="entry name" value="PH_domain"/>
</dbReference>
<evidence type="ECO:0008006" key="8">
    <source>
        <dbReference type="Google" id="ProtNLM"/>
    </source>
</evidence>
<feature type="region of interest" description="Disordered" evidence="3">
    <location>
        <begin position="313"/>
        <end position="332"/>
    </location>
</feature>
<evidence type="ECO:0000256" key="3">
    <source>
        <dbReference type="SAM" id="MobiDB-lite"/>
    </source>
</evidence>
<dbReference type="GO" id="GO:0005085">
    <property type="term" value="F:guanyl-nucleotide exchange factor activity"/>
    <property type="evidence" value="ECO:0007669"/>
    <property type="project" value="UniProtKB-KW"/>
</dbReference>
<evidence type="ECO:0000256" key="2">
    <source>
        <dbReference type="ARBA" id="ARBA00022658"/>
    </source>
</evidence>
<feature type="domain" description="CNH" evidence="5">
    <location>
        <begin position="241"/>
        <end position="555"/>
    </location>
</feature>
<comment type="caution">
    <text evidence="6">The sequence shown here is derived from an EMBL/GenBank/DDBJ whole genome shotgun (WGS) entry which is preliminary data.</text>
</comment>
<accession>A0A4Y9Y616</accession>
<dbReference type="PROSITE" id="PS50003">
    <property type="entry name" value="PH_DOMAIN"/>
    <property type="match status" value="1"/>
</dbReference>
<dbReference type="InterPro" id="IPR041675">
    <property type="entry name" value="PH_5"/>
</dbReference>
<evidence type="ECO:0000313" key="6">
    <source>
        <dbReference type="EMBL" id="TFY56269.1"/>
    </source>
</evidence>
<dbReference type="STRING" id="205917.A0A4Y9Y616"/>
<gene>
    <name evidence="6" type="ORF">EVG20_g8996</name>
</gene>
<dbReference type="Proteomes" id="UP000298327">
    <property type="component" value="Unassembled WGS sequence"/>
</dbReference>
<organism evidence="6 7">
    <name type="scientific">Dentipellis fragilis</name>
    <dbReference type="NCBI Taxonomy" id="205917"/>
    <lineage>
        <taxon>Eukaryota</taxon>
        <taxon>Fungi</taxon>
        <taxon>Dikarya</taxon>
        <taxon>Basidiomycota</taxon>
        <taxon>Agaricomycotina</taxon>
        <taxon>Agaricomycetes</taxon>
        <taxon>Russulales</taxon>
        <taxon>Hericiaceae</taxon>
        <taxon>Dentipellis</taxon>
    </lineage>
</organism>
<protein>
    <recommendedName>
        <fullName evidence="8">CNH domain-containing protein</fullName>
    </recommendedName>
</protein>
<evidence type="ECO:0000256" key="1">
    <source>
        <dbReference type="ARBA" id="ARBA00022553"/>
    </source>
</evidence>
<dbReference type="EMBL" id="SEOQ01000842">
    <property type="protein sequence ID" value="TFY56269.1"/>
    <property type="molecule type" value="Genomic_DNA"/>
</dbReference>
<dbReference type="Gene3D" id="2.30.29.30">
    <property type="entry name" value="Pleckstrin-homology domain (PH domain)/Phosphotyrosine-binding domain (PTB)"/>
    <property type="match status" value="1"/>
</dbReference>
<dbReference type="Pfam" id="PF15405">
    <property type="entry name" value="PH_5"/>
    <property type="match status" value="1"/>
</dbReference>
<evidence type="ECO:0000259" key="4">
    <source>
        <dbReference type="PROSITE" id="PS50003"/>
    </source>
</evidence>
<dbReference type="PROSITE" id="PS50219">
    <property type="entry name" value="CNH"/>
    <property type="match status" value="1"/>
</dbReference>
<name>A0A4Y9Y616_9AGAM</name>
<dbReference type="InterPro" id="IPR011993">
    <property type="entry name" value="PH-like_dom_sf"/>
</dbReference>
<dbReference type="Pfam" id="PF00780">
    <property type="entry name" value="CNH"/>
    <property type="match status" value="1"/>
</dbReference>
<evidence type="ECO:0000313" key="7">
    <source>
        <dbReference type="Proteomes" id="UP000298327"/>
    </source>
</evidence>
<dbReference type="AlphaFoldDB" id="A0A4Y9Y616"/>
<dbReference type="InterPro" id="IPR052233">
    <property type="entry name" value="Rho-type_GEFs"/>
</dbReference>
<dbReference type="OrthoDB" id="2272012at2759"/>
<reference evidence="6 7" key="1">
    <citation type="submission" date="2019-02" db="EMBL/GenBank/DDBJ databases">
        <title>Genome sequencing of the rare red list fungi Dentipellis fragilis.</title>
        <authorList>
            <person name="Buettner E."/>
            <person name="Kellner H."/>
        </authorList>
    </citation>
    <scope>NUCLEOTIDE SEQUENCE [LARGE SCALE GENOMIC DNA]</scope>
    <source>
        <strain evidence="6 7">DSM 105465</strain>
    </source>
</reference>
<evidence type="ECO:0000259" key="5">
    <source>
        <dbReference type="PROSITE" id="PS50219"/>
    </source>
</evidence>
<dbReference type="SMART" id="SM00233">
    <property type="entry name" value="PH"/>
    <property type="match status" value="1"/>
</dbReference>
<proteinExistence type="predicted"/>
<feature type="domain" description="PH" evidence="4">
    <location>
        <begin position="73"/>
        <end position="208"/>
    </location>
</feature>
<dbReference type="PANTHER" id="PTHR46572">
    <property type="entry name" value="RHO1 GDP-GTP EXCHANGE PROTEIN 1-RELATED"/>
    <property type="match status" value="1"/>
</dbReference>
<keyword evidence="2" id="KW-0344">Guanine-nucleotide releasing factor</keyword>
<keyword evidence="7" id="KW-1185">Reference proteome</keyword>
<keyword evidence="1" id="KW-0597">Phosphoprotein</keyword>
<dbReference type="InterPro" id="IPR001180">
    <property type="entry name" value="CNH_dom"/>
</dbReference>
<sequence length="567" mass="63523">MLSRRKSRPSDKSDKEVCVSASTGLLNALLTRAVEQHAGLPPFECEFDFEKLKANLSDTSKDPVSPICTGNDSIIHSGTVLYRREDEGLFGAWNELFLVLTDNHMLLAEPKQEGDTTKHALVTRPILLDLLVLSNFSDSPTRRITSYFNILKHTGVKSSPPASPLSDALLVYPFTIGSASGRQGDYTLYVETAQAREDWKNQLEAALRRRELSQASSRAFELKMVEVVPPIIPESDGETHMGKANCVILWATNDNRELIALGCDEGVWIGLSHKPKSLRRVLRVKSVAQIALMKDCGMFLVLTENVRLLPSSPESLVPSSPHNHTHNITQTPQRLSRVNNEVMFFALGYLERRTLIIYMSKKDNGSVFRVLEPDYIRIGNSAAGDPHLNGQQPNWFRIYRDFFLPSECHDLAFLESELAILCKTGFELMDWSNFENIVLPRSAHPQHPKLLSTCASSRPLAIFQCPDKDLLLCYDELGLYVNQEGDPNPAKQPIEWEGVVERIVHELETGKLCQIIRGERLRCICGAHNAETTARVYGTMNDGDAEDGEGQRIFELAPVVRQTQART</sequence>
<dbReference type="PANTHER" id="PTHR46572:SF1">
    <property type="entry name" value="RHO1 GUANINE NUCLEOTIDE EXCHANGE FACTOR TUS1"/>
    <property type="match status" value="1"/>
</dbReference>
<dbReference type="SUPFAM" id="SSF50729">
    <property type="entry name" value="PH domain-like"/>
    <property type="match status" value="1"/>
</dbReference>